<dbReference type="Proteomes" id="UP000233837">
    <property type="component" value="Unassembled WGS sequence"/>
</dbReference>
<proteinExistence type="predicted"/>
<dbReference type="EMBL" id="KZ505493">
    <property type="protein sequence ID" value="PKU59374.1"/>
    <property type="molecule type" value="Genomic_DNA"/>
</dbReference>
<keyword evidence="2" id="KW-1185">Reference proteome</keyword>
<evidence type="ECO:0000313" key="2">
    <source>
        <dbReference type="Proteomes" id="UP000233837"/>
    </source>
</evidence>
<accession>A0A2I0V7J0</accession>
<organism evidence="1 2">
    <name type="scientific">Dendrobium catenatum</name>
    <dbReference type="NCBI Taxonomy" id="906689"/>
    <lineage>
        <taxon>Eukaryota</taxon>
        <taxon>Viridiplantae</taxon>
        <taxon>Streptophyta</taxon>
        <taxon>Embryophyta</taxon>
        <taxon>Tracheophyta</taxon>
        <taxon>Spermatophyta</taxon>
        <taxon>Magnoliopsida</taxon>
        <taxon>Liliopsida</taxon>
        <taxon>Asparagales</taxon>
        <taxon>Orchidaceae</taxon>
        <taxon>Epidendroideae</taxon>
        <taxon>Malaxideae</taxon>
        <taxon>Dendrobiinae</taxon>
        <taxon>Dendrobium</taxon>
    </lineage>
</organism>
<reference evidence="1 2" key="2">
    <citation type="journal article" date="2017" name="Nature">
        <title>The Apostasia genome and the evolution of orchids.</title>
        <authorList>
            <person name="Zhang G.Q."/>
            <person name="Liu K.W."/>
            <person name="Li Z."/>
            <person name="Lohaus R."/>
            <person name="Hsiao Y.Y."/>
            <person name="Niu S.C."/>
            <person name="Wang J.Y."/>
            <person name="Lin Y.C."/>
            <person name="Xu Q."/>
            <person name="Chen L.J."/>
            <person name="Yoshida K."/>
            <person name="Fujiwara S."/>
            <person name="Wang Z.W."/>
            <person name="Zhang Y.Q."/>
            <person name="Mitsuda N."/>
            <person name="Wang M."/>
            <person name="Liu G.H."/>
            <person name="Pecoraro L."/>
            <person name="Huang H.X."/>
            <person name="Xiao X.J."/>
            <person name="Lin M."/>
            <person name="Wu X.Y."/>
            <person name="Wu W.L."/>
            <person name="Chen Y.Y."/>
            <person name="Chang S.B."/>
            <person name="Sakamoto S."/>
            <person name="Ohme-Takagi M."/>
            <person name="Yagi M."/>
            <person name="Zeng S.J."/>
            <person name="Shen C.Y."/>
            <person name="Yeh C.M."/>
            <person name="Luo Y.B."/>
            <person name="Tsai W.C."/>
            <person name="Van de Peer Y."/>
            <person name="Liu Z.J."/>
        </authorList>
    </citation>
    <scope>NUCLEOTIDE SEQUENCE [LARGE SCALE GENOMIC DNA]</scope>
    <source>
        <tissue evidence="1">The whole plant</tissue>
    </source>
</reference>
<gene>
    <name evidence="1" type="ORF">MA16_Dca028102</name>
</gene>
<name>A0A2I0V7J0_9ASPA</name>
<evidence type="ECO:0000313" key="1">
    <source>
        <dbReference type="EMBL" id="PKU59374.1"/>
    </source>
</evidence>
<reference evidence="1 2" key="1">
    <citation type="journal article" date="2016" name="Sci. Rep.">
        <title>The Dendrobium catenatum Lindl. genome sequence provides insights into polysaccharide synthase, floral development and adaptive evolution.</title>
        <authorList>
            <person name="Zhang G.Q."/>
            <person name="Xu Q."/>
            <person name="Bian C."/>
            <person name="Tsai W.C."/>
            <person name="Yeh C.M."/>
            <person name="Liu K.W."/>
            <person name="Yoshida K."/>
            <person name="Zhang L.S."/>
            <person name="Chang S.B."/>
            <person name="Chen F."/>
            <person name="Shi Y."/>
            <person name="Su Y.Y."/>
            <person name="Zhang Y.Q."/>
            <person name="Chen L.J."/>
            <person name="Yin Y."/>
            <person name="Lin M."/>
            <person name="Huang H."/>
            <person name="Deng H."/>
            <person name="Wang Z.W."/>
            <person name="Zhu S.L."/>
            <person name="Zhao X."/>
            <person name="Deng C."/>
            <person name="Niu S.C."/>
            <person name="Huang J."/>
            <person name="Wang M."/>
            <person name="Liu G.H."/>
            <person name="Yang H.J."/>
            <person name="Xiao X.J."/>
            <person name="Hsiao Y.Y."/>
            <person name="Wu W.L."/>
            <person name="Chen Y.Y."/>
            <person name="Mitsuda N."/>
            <person name="Ohme-Takagi M."/>
            <person name="Luo Y.B."/>
            <person name="Van de Peer Y."/>
            <person name="Liu Z.J."/>
        </authorList>
    </citation>
    <scope>NUCLEOTIDE SEQUENCE [LARGE SCALE GENOMIC DNA]</scope>
    <source>
        <tissue evidence="1">The whole plant</tissue>
    </source>
</reference>
<sequence>MAFGHVTRSARRQIRDTYLFILICKKFKCRGGRVSEPPMPQILNRLSGDEREVMSGCVLGVGRLERVESVNTRTREKRPKGLRVLNFIASRGKSYETIIVRSKLMNI</sequence>
<dbReference type="AlphaFoldDB" id="A0A2I0V7J0"/>
<protein>
    <submittedName>
        <fullName evidence="1">Uncharacterized protein</fullName>
    </submittedName>
</protein>